<dbReference type="AlphaFoldDB" id="A0A378U500"/>
<dbReference type="EMBL" id="UGQL01000002">
    <property type="protein sequence ID" value="STZ70186.1"/>
    <property type="molecule type" value="Genomic_DNA"/>
</dbReference>
<reference evidence="1 2" key="1">
    <citation type="submission" date="2018-06" db="EMBL/GenBank/DDBJ databases">
        <authorList>
            <consortium name="Pathogen Informatics"/>
            <person name="Doyle S."/>
        </authorList>
    </citation>
    <scope>NUCLEOTIDE SEQUENCE [LARGE SCALE GENOMIC DNA]</scope>
    <source>
        <strain evidence="1 2">NCTC11179</strain>
    </source>
</reference>
<dbReference type="RefSeq" id="WP_115092726.1">
    <property type="nucleotide sequence ID" value="NZ_CP068107.1"/>
</dbReference>
<accession>A0A378U500</accession>
<keyword evidence="2" id="KW-1185">Reference proteome</keyword>
<evidence type="ECO:0000313" key="2">
    <source>
        <dbReference type="Proteomes" id="UP000255024"/>
    </source>
</evidence>
<evidence type="ECO:0000313" key="1">
    <source>
        <dbReference type="EMBL" id="STZ70186.1"/>
    </source>
</evidence>
<sequence length="226" mass="24890">MKKLIFSGTGYPVSIKTLEFLQDNTLNAVSAFAKSKVNYEVVWGMNLNLTKTQLSDGAFVFNGEIIPFVGGLIGINSILTIDEVVENESFNTNPNSVTAVESLPAYSVKTARIGTGGLHSFPIAALKRYKQQIVIDSGVTTNTAVNAYDGENHGVVHCAHIKLTEEELANSMVIYTLTRAHQNTSYMVGAKHNLLHRSSDHFLINITMPLNGNEMPMVYWQIVRLK</sequence>
<proteinExistence type="predicted"/>
<name>A0A378U500_MYROD</name>
<protein>
    <submittedName>
        <fullName evidence="1">Uncharacterized protein</fullName>
    </submittedName>
</protein>
<organism evidence="1 2">
    <name type="scientific">Myroides odoratus</name>
    <name type="common">Flavobacterium odoratum</name>
    <dbReference type="NCBI Taxonomy" id="256"/>
    <lineage>
        <taxon>Bacteria</taxon>
        <taxon>Pseudomonadati</taxon>
        <taxon>Bacteroidota</taxon>
        <taxon>Flavobacteriia</taxon>
        <taxon>Flavobacteriales</taxon>
        <taxon>Flavobacteriaceae</taxon>
        <taxon>Myroides</taxon>
    </lineage>
</organism>
<dbReference type="Proteomes" id="UP000255024">
    <property type="component" value="Unassembled WGS sequence"/>
</dbReference>
<gene>
    <name evidence="1" type="ORF">NCTC11179_03719</name>
</gene>